<dbReference type="AlphaFoldDB" id="A0A5B7E2M7"/>
<keyword evidence="3" id="KW-1185">Reference proteome</keyword>
<keyword evidence="1" id="KW-0175">Coiled coil</keyword>
<dbReference type="InterPro" id="IPR039794">
    <property type="entry name" value="Gtb1-like"/>
</dbReference>
<proteinExistence type="predicted"/>
<reference evidence="2 3" key="1">
    <citation type="submission" date="2019-05" db="EMBL/GenBank/DDBJ databases">
        <title>Another draft genome of Portunus trituberculatus and its Hox gene families provides insights of decapod evolution.</title>
        <authorList>
            <person name="Jeong J.-H."/>
            <person name="Song I."/>
            <person name="Kim S."/>
            <person name="Choi T."/>
            <person name="Kim D."/>
            <person name="Ryu S."/>
            <person name="Kim W."/>
        </authorList>
    </citation>
    <scope>NUCLEOTIDE SEQUENCE [LARGE SCALE GENOMIC DNA]</scope>
    <source>
        <tissue evidence="2">Muscle</tissue>
    </source>
</reference>
<evidence type="ECO:0000313" key="2">
    <source>
        <dbReference type="EMBL" id="MPC27587.1"/>
    </source>
</evidence>
<dbReference type="GO" id="GO:0016740">
    <property type="term" value="F:transferase activity"/>
    <property type="evidence" value="ECO:0007669"/>
    <property type="project" value="UniProtKB-KW"/>
</dbReference>
<comment type="caution">
    <text evidence="2">The sequence shown here is derived from an EMBL/GenBank/DDBJ whole genome shotgun (WGS) entry which is preliminary data.</text>
</comment>
<dbReference type="GO" id="GO:0005794">
    <property type="term" value="C:Golgi apparatus"/>
    <property type="evidence" value="ECO:0007669"/>
    <property type="project" value="TreeGrafter"/>
</dbReference>
<gene>
    <name evidence="2" type="primary">GNPTG</name>
    <name evidence="2" type="ORF">E2C01_020760</name>
</gene>
<dbReference type="PANTHER" id="PTHR12630">
    <property type="entry name" value="N-LINKED OLIGOSACCHARIDE PROCESSING"/>
    <property type="match status" value="1"/>
</dbReference>
<accession>A0A5B7E2M7</accession>
<sequence length="214" mass="25092">MKPAKFSGPEHLQELFGKCFKYRDQKYEYVLCPFHNITQEDIQAYYEPYKGVLGYLAKFKTPLVCGINAMVVYPRLPESLQRQWDEVEQNRLDGYLTEKTATGRDAHQYQVYHFAGIAGKTGERTEKWWLRERRGQSFVYNHGFEKQLQRIFVQAGFYLSPDIKKSLLYNVTGRADESCKAALDAALSRVSELEEELRLKEDIIKELEENKKRT</sequence>
<feature type="coiled-coil region" evidence="1">
    <location>
        <begin position="183"/>
        <end position="213"/>
    </location>
</feature>
<organism evidence="2 3">
    <name type="scientific">Portunus trituberculatus</name>
    <name type="common">Swimming crab</name>
    <name type="synonym">Neptunus trituberculatus</name>
    <dbReference type="NCBI Taxonomy" id="210409"/>
    <lineage>
        <taxon>Eukaryota</taxon>
        <taxon>Metazoa</taxon>
        <taxon>Ecdysozoa</taxon>
        <taxon>Arthropoda</taxon>
        <taxon>Crustacea</taxon>
        <taxon>Multicrustacea</taxon>
        <taxon>Malacostraca</taxon>
        <taxon>Eumalacostraca</taxon>
        <taxon>Eucarida</taxon>
        <taxon>Decapoda</taxon>
        <taxon>Pleocyemata</taxon>
        <taxon>Brachyura</taxon>
        <taxon>Eubrachyura</taxon>
        <taxon>Portunoidea</taxon>
        <taxon>Portunidae</taxon>
        <taxon>Portuninae</taxon>
        <taxon>Portunus</taxon>
    </lineage>
</organism>
<dbReference type="Proteomes" id="UP000324222">
    <property type="component" value="Unassembled WGS sequence"/>
</dbReference>
<keyword evidence="2" id="KW-0808">Transferase</keyword>
<dbReference type="OrthoDB" id="28322at2759"/>
<dbReference type="EMBL" id="VSRR010001772">
    <property type="protein sequence ID" value="MPC27587.1"/>
    <property type="molecule type" value="Genomic_DNA"/>
</dbReference>
<evidence type="ECO:0000313" key="3">
    <source>
        <dbReference type="Proteomes" id="UP000324222"/>
    </source>
</evidence>
<dbReference type="PANTHER" id="PTHR12630:SF6">
    <property type="entry name" value="N-ACETYLGLUCOSAMINE-1-PHOSPHOTRANSFERASE SUBUNIT GAMMA"/>
    <property type="match status" value="1"/>
</dbReference>
<evidence type="ECO:0000256" key="1">
    <source>
        <dbReference type="SAM" id="Coils"/>
    </source>
</evidence>
<name>A0A5B7E2M7_PORTR</name>
<protein>
    <submittedName>
        <fullName evidence="2">N-acetylglucosamine-1-phosphotransferase subunit gamma</fullName>
    </submittedName>
</protein>